<dbReference type="InterPro" id="IPR003406">
    <property type="entry name" value="Glyco_trans_14"/>
</dbReference>
<dbReference type="GO" id="GO:0016757">
    <property type="term" value="F:glycosyltransferase activity"/>
    <property type="evidence" value="ECO:0007669"/>
    <property type="project" value="UniProtKB-KW"/>
</dbReference>
<gene>
    <name evidence="7" type="ORF">H5410_025353</name>
</gene>
<keyword evidence="6" id="KW-0812">Transmembrane</keyword>
<dbReference type="InterPro" id="IPR044174">
    <property type="entry name" value="BC10-like"/>
</dbReference>
<feature type="transmembrane region" description="Helical" evidence="6">
    <location>
        <begin position="476"/>
        <end position="499"/>
    </location>
</feature>
<evidence type="ECO:0000256" key="3">
    <source>
        <dbReference type="ARBA" id="ARBA00022679"/>
    </source>
</evidence>
<keyword evidence="5" id="KW-0325">Glycoprotein</keyword>
<evidence type="ECO:0000256" key="1">
    <source>
        <dbReference type="ARBA" id="ARBA00004606"/>
    </source>
</evidence>
<evidence type="ECO:0000256" key="4">
    <source>
        <dbReference type="ARBA" id="ARBA00023136"/>
    </source>
</evidence>
<evidence type="ECO:0000256" key="5">
    <source>
        <dbReference type="ARBA" id="ARBA00023180"/>
    </source>
</evidence>
<dbReference type="EMBL" id="JACXVP010000005">
    <property type="protein sequence ID" value="KAG5603861.1"/>
    <property type="molecule type" value="Genomic_DNA"/>
</dbReference>
<sequence>MYPNITLSDWRKGSQWFEVHRELAIKIVSDVMYYPVFKNYCVPPCYMDEHYLPTLVNKVCPGLTLNRSITWADWSAGGSHPMTFLKKDVTEEFLKSVGSELNCSYNGKMSSICFLFGRKFHPIINGQILNYSSLNSHPLSPPPPPSPRSIIPRLGLNEYIKPINVEHDMSDEELFWRSSMVPKVKEFPFKRVPKVAFMFLTRGPILLSPLWELFFKGNEGFYSIYIHSDPSYNQSHVDESSIFHGRRIPSKEVEWGKINMVEAEKRLLANALLDISNQRFVLLSEACIPLFNFSTIYTHLMNSTKNFVETYDQPGPVGRGRYHPRMSPTIKLPQWRKGSQWFEMDRDLALEVVSDQTYFSVFKKHCKGSCYADEHFLPTLVSIKFEKRNSGRTLTWVDWSKGGPHPTRYYRSDISVEFLKKLRSESSCEYNGEKTSVCHLFARKFTPHALSRLLIFAPKNKKQNFRNLFTTPLNMIYFLSFFFFFACGITCGIIFTSYFNDFSVNLQVINGQILNYSSFNPQPSLPPSPRSIIPRLGLNECIKPINVEHDMSDEELLWRSSMVPKVKELPFKIQPKVAFMFLTKGPVLLSPLWELFFKGHEGFYSIYVHSHPSYNKSNIDESFIFHGRRIPSKEVDWGKVNMVEAEKRLLANALLDISNQRFVLLSEACIPLFNFSTIYTHLMNSNENFVEAYDQPGPLGRGRYHPQMSPTIKLSQWRKGSQWFEMDRDLALEVVSDKTYFSIFQKYCKGSCYADEHYLPTFVNMKFKNRNSGRTLTWVDWSKGGAHPARFNRQDITTEFLKKLRSESSCEYNGKKTSICHLFARKFTSHALSRLLMFAPKIKGLKLR</sequence>
<keyword evidence="2" id="KW-0328">Glycosyltransferase</keyword>
<evidence type="ECO:0000256" key="6">
    <source>
        <dbReference type="SAM" id="Phobius"/>
    </source>
</evidence>
<keyword evidence="8" id="KW-1185">Reference proteome</keyword>
<evidence type="ECO:0000256" key="2">
    <source>
        <dbReference type="ARBA" id="ARBA00022676"/>
    </source>
</evidence>
<organism evidence="7 8">
    <name type="scientific">Solanum commersonii</name>
    <name type="common">Commerson's wild potato</name>
    <name type="synonym">Commerson's nightshade</name>
    <dbReference type="NCBI Taxonomy" id="4109"/>
    <lineage>
        <taxon>Eukaryota</taxon>
        <taxon>Viridiplantae</taxon>
        <taxon>Streptophyta</taxon>
        <taxon>Embryophyta</taxon>
        <taxon>Tracheophyta</taxon>
        <taxon>Spermatophyta</taxon>
        <taxon>Magnoliopsida</taxon>
        <taxon>eudicotyledons</taxon>
        <taxon>Gunneridae</taxon>
        <taxon>Pentapetalae</taxon>
        <taxon>asterids</taxon>
        <taxon>lamiids</taxon>
        <taxon>Solanales</taxon>
        <taxon>Solanaceae</taxon>
        <taxon>Solanoideae</taxon>
        <taxon>Solaneae</taxon>
        <taxon>Solanum</taxon>
    </lineage>
</organism>
<proteinExistence type="predicted"/>
<dbReference type="PANTHER" id="PTHR31042:SF111">
    <property type="entry name" value="CORE-2_I-BRANCHING BETA-1,6-N-ACETYLGLUCOSAMINYLTRANSFERASE FAMILY PROTEIN"/>
    <property type="match status" value="1"/>
</dbReference>
<comment type="subcellular location">
    <subcellularLocation>
        <location evidence="1">Membrane</location>
        <topology evidence="1">Single-pass type II membrane protein</topology>
    </subcellularLocation>
</comment>
<keyword evidence="3" id="KW-0808">Transferase</keyword>
<evidence type="ECO:0008006" key="9">
    <source>
        <dbReference type="Google" id="ProtNLM"/>
    </source>
</evidence>
<evidence type="ECO:0000313" key="7">
    <source>
        <dbReference type="EMBL" id="KAG5603861.1"/>
    </source>
</evidence>
<keyword evidence="6" id="KW-1133">Transmembrane helix</keyword>
<dbReference type="PANTHER" id="PTHR31042">
    <property type="entry name" value="CORE-2/I-BRANCHING BETA-1,6-N-ACETYLGLUCOSAMINYLTRANSFERASE FAMILY PROTEIN-RELATED"/>
    <property type="match status" value="1"/>
</dbReference>
<protein>
    <recommendedName>
        <fullName evidence="9">Core-2/I-branching beta-1,6-N-acetylglucosaminyltransferase family protein</fullName>
    </recommendedName>
</protein>
<evidence type="ECO:0000313" key="8">
    <source>
        <dbReference type="Proteomes" id="UP000824120"/>
    </source>
</evidence>
<keyword evidence="4 6" id="KW-0472">Membrane</keyword>
<comment type="caution">
    <text evidence="7">The sequence shown here is derived from an EMBL/GenBank/DDBJ whole genome shotgun (WGS) entry which is preliminary data.</text>
</comment>
<feature type="non-terminal residue" evidence="7">
    <location>
        <position position="848"/>
    </location>
</feature>
<dbReference type="OrthoDB" id="191334at2759"/>
<dbReference type="AlphaFoldDB" id="A0A9J5YVJ0"/>
<accession>A0A9J5YVJ0</accession>
<name>A0A9J5YVJ0_SOLCO</name>
<dbReference type="Pfam" id="PF02485">
    <property type="entry name" value="Branch"/>
    <property type="match status" value="3"/>
</dbReference>
<dbReference type="Proteomes" id="UP000824120">
    <property type="component" value="Chromosome 5"/>
</dbReference>
<dbReference type="GO" id="GO:0016020">
    <property type="term" value="C:membrane"/>
    <property type="evidence" value="ECO:0007669"/>
    <property type="project" value="UniProtKB-SubCell"/>
</dbReference>
<reference evidence="7 8" key="1">
    <citation type="submission" date="2020-09" db="EMBL/GenBank/DDBJ databases">
        <title>De no assembly of potato wild relative species, Solanum commersonii.</title>
        <authorList>
            <person name="Cho K."/>
        </authorList>
    </citation>
    <scope>NUCLEOTIDE SEQUENCE [LARGE SCALE GENOMIC DNA]</scope>
    <source>
        <strain evidence="7">LZ3.2</strain>
        <tissue evidence="7">Leaf</tissue>
    </source>
</reference>